<proteinExistence type="predicted"/>
<keyword evidence="4" id="KW-0472">Membrane</keyword>
<dbReference type="SUPFAM" id="SSF56954">
    <property type="entry name" value="Outer membrane efflux proteins (OEP)"/>
    <property type="match status" value="1"/>
</dbReference>
<evidence type="ECO:0000313" key="7">
    <source>
        <dbReference type="Proteomes" id="UP000280842"/>
    </source>
</evidence>
<comment type="subcellular location">
    <subcellularLocation>
        <location evidence="1">Cell outer membrane</location>
    </subcellularLocation>
</comment>
<keyword evidence="3" id="KW-0812">Transmembrane</keyword>
<name>A0A3M0BMQ0_9AQUI</name>
<accession>A0A3M0BMQ0</accession>
<evidence type="ECO:0000256" key="4">
    <source>
        <dbReference type="ARBA" id="ARBA00023136"/>
    </source>
</evidence>
<sequence length="405" mass="48598">MKKIIFCILILQSIVFAEDIKTIINKSLNENPKLKAIEKELKSYKAKEIFVSNLEDPVVSFSINDIQIFYKPLSRTLEPMQTVNFSFSQKIPWLKKLKTKKDKIKKLYDERFYYLQDLKQDIIFNIYRISYRYWEVKEKLKIIKEYEKVAKHLIDFSNTLYSVGKVSQSEVFNAQVFYSQLKEKEVRLIERQKSLLSNLYYYTNFNIKDIKINLIKPYYLTGLNNYISLALEQNPKLKSYKQKIKAKKEELKLAKLDYKPDFRFFTTYSYREHFRDYISFGVSFNLPVWKKYRQDKKVIETSLLLNKEKDMYKDLENKIKSQIEESFYNANSFYESYKIFKDYLLTQTKSVYESVIDEYKVGTKNIFDVIKALNQILNVKMKLIEITANFNISYKNIEKLTGEIK</sequence>
<evidence type="ECO:0000256" key="3">
    <source>
        <dbReference type="ARBA" id="ARBA00022692"/>
    </source>
</evidence>
<evidence type="ECO:0000256" key="1">
    <source>
        <dbReference type="ARBA" id="ARBA00004442"/>
    </source>
</evidence>
<dbReference type="GO" id="GO:0015562">
    <property type="term" value="F:efflux transmembrane transporter activity"/>
    <property type="evidence" value="ECO:0007669"/>
    <property type="project" value="InterPro"/>
</dbReference>
<evidence type="ECO:0000313" key="6">
    <source>
        <dbReference type="EMBL" id="RMA97754.1"/>
    </source>
</evidence>
<dbReference type="GO" id="GO:0009279">
    <property type="term" value="C:cell outer membrane"/>
    <property type="evidence" value="ECO:0007669"/>
    <property type="project" value="UniProtKB-SubCell"/>
</dbReference>
<keyword evidence="2" id="KW-1134">Transmembrane beta strand</keyword>
<dbReference type="InterPro" id="IPR051906">
    <property type="entry name" value="TolC-like"/>
</dbReference>
<dbReference type="PANTHER" id="PTHR30026">
    <property type="entry name" value="OUTER MEMBRANE PROTEIN TOLC"/>
    <property type="match status" value="1"/>
</dbReference>
<organism evidence="6 7">
    <name type="scientific">Hydrogenothermus marinus</name>
    <dbReference type="NCBI Taxonomy" id="133270"/>
    <lineage>
        <taxon>Bacteria</taxon>
        <taxon>Pseudomonadati</taxon>
        <taxon>Aquificota</taxon>
        <taxon>Aquificia</taxon>
        <taxon>Aquificales</taxon>
        <taxon>Hydrogenothermaceae</taxon>
        <taxon>Hydrogenothermus</taxon>
    </lineage>
</organism>
<gene>
    <name evidence="6" type="ORF">CLV39_0380</name>
</gene>
<keyword evidence="7" id="KW-1185">Reference proteome</keyword>
<dbReference type="AlphaFoldDB" id="A0A3M0BMQ0"/>
<keyword evidence="5" id="KW-0998">Cell outer membrane</keyword>
<reference evidence="6 7" key="1">
    <citation type="submission" date="2018-10" db="EMBL/GenBank/DDBJ databases">
        <title>Genomic Encyclopedia of Archaeal and Bacterial Type Strains, Phase II (KMG-II): from individual species to whole genera.</title>
        <authorList>
            <person name="Goeker M."/>
        </authorList>
    </citation>
    <scope>NUCLEOTIDE SEQUENCE [LARGE SCALE GENOMIC DNA]</scope>
    <source>
        <strain evidence="6 7">VM1</strain>
    </source>
</reference>
<comment type="caution">
    <text evidence="6">The sequence shown here is derived from an EMBL/GenBank/DDBJ whole genome shotgun (WGS) entry which is preliminary data.</text>
</comment>
<dbReference type="OrthoDB" id="13138at2"/>
<dbReference type="Gene3D" id="1.20.1600.10">
    <property type="entry name" value="Outer membrane efflux proteins (OEP)"/>
    <property type="match status" value="1"/>
</dbReference>
<dbReference type="GO" id="GO:0015288">
    <property type="term" value="F:porin activity"/>
    <property type="evidence" value="ECO:0007669"/>
    <property type="project" value="TreeGrafter"/>
</dbReference>
<protein>
    <submittedName>
        <fullName evidence="6">Outer membrane protein TolC</fullName>
    </submittedName>
</protein>
<evidence type="ECO:0000256" key="5">
    <source>
        <dbReference type="ARBA" id="ARBA00023237"/>
    </source>
</evidence>
<dbReference type="RefSeq" id="WP_121922523.1">
    <property type="nucleotide sequence ID" value="NZ_REFO01000010.1"/>
</dbReference>
<evidence type="ECO:0000256" key="2">
    <source>
        <dbReference type="ARBA" id="ARBA00022452"/>
    </source>
</evidence>
<dbReference type="EMBL" id="REFO01000010">
    <property type="protein sequence ID" value="RMA97754.1"/>
    <property type="molecule type" value="Genomic_DNA"/>
</dbReference>
<dbReference type="PANTHER" id="PTHR30026:SF20">
    <property type="entry name" value="OUTER MEMBRANE PROTEIN TOLC"/>
    <property type="match status" value="1"/>
</dbReference>
<dbReference type="GO" id="GO:1990281">
    <property type="term" value="C:efflux pump complex"/>
    <property type="evidence" value="ECO:0007669"/>
    <property type="project" value="TreeGrafter"/>
</dbReference>
<dbReference type="Proteomes" id="UP000280842">
    <property type="component" value="Unassembled WGS sequence"/>
</dbReference>